<evidence type="ECO:0000256" key="1">
    <source>
        <dbReference type="ARBA" id="ARBA00023186"/>
    </source>
</evidence>
<sequence length="170" mass="19777">MGRSRYSSGYTGYTRSGYGRSSRYVRAPEGAPQPNRVVRISSGRDYGRQRRYKDVYHNLELSMRDLYYGVTCPVVMSIRTYRRSGRFENVDREFLVNVQAGSDDGDQIIFEHDGDEKYRYAPGHVIFAIRALPATSWTRTGDQLEVNILIDRNWARFGQPFEYRHLTGTR</sequence>
<keyword evidence="1" id="KW-0143">Chaperone</keyword>
<dbReference type="PANTHER" id="PTHR24078">
    <property type="entry name" value="DNAJ HOMOLOG SUBFAMILY C MEMBER"/>
    <property type="match status" value="1"/>
</dbReference>
<keyword evidence="4" id="KW-1185">Reference proteome</keyword>
<protein>
    <submittedName>
        <fullName evidence="3">Oidioi.mRNA.OKI2018_I69.PAR.g12586.t1.cds</fullName>
    </submittedName>
</protein>
<dbReference type="Proteomes" id="UP001158576">
    <property type="component" value="Chromosome PAR"/>
</dbReference>
<feature type="domain" description="Chaperone DnaJ C-terminal" evidence="2">
    <location>
        <begin position="56"/>
        <end position="166"/>
    </location>
</feature>
<reference evidence="3 4" key="1">
    <citation type="submission" date="2021-04" db="EMBL/GenBank/DDBJ databases">
        <authorList>
            <person name="Bliznina A."/>
        </authorList>
    </citation>
    <scope>NUCLEOTIDE SEQUENCE [LARGE SCALE GENOMIC DNA]</scope>
</reference>
<dbReference type="Pfam" id="PF01556">
    <property type="entry name" value="DnaJ_C"/>
    <property type="match status" value="1"/>
</dbReference>
<accession>A0ABN7S672</accession>
<dbReference type="SUPFAM" id="SSF49493">
    <property type="entry name" value="HSP40/DnaJ peptide-binding domain"/>
    <property type="match status" value="1"/>
</dbReference>
<dbReference type="EMBL" id="OU015568">
    <property type="protein sequence ID" value="CAG5090398.1"/>
    <property type="molecule type" value="Genomic_DNA"/>
</dbReference>
<dbReference type="Gene3D" id="2.60.260.20">
    <property type="entry name" value="Urease metallochaperone UreE, N-terminal domain"/>
    <property type="match status" value="1"/>
</dbReference>
<name>A0ABN7S672_OIKDI</name>
<proteinExistence type="predicted"/>
<evidence type="ECO:0000259" key="2">
    <source>
        <dbReference type="Pfam" id="PF01556"/>
    </source>
</evidence>
<organism evidence="3 4">
    <name type="scientific">Oikopleura dioica</name>
    <name type="common">Tunicate</name>
    <dbReference type="NCBI Taxonomy" id="34765"/>
    <lineage>
        <taxon>Eukaryota</taxon>
        <taxon>Metazoa</taxon>
        <taxon>Chordata</taxon>
        <taxon>Tunicata</taxon>
        <taxon>Appendicularia</taxon>
        <taxon>Copelata</taxon>
        <taxon>Oikopleuridae</taxon>
        <taxon>Oikopleura</taxon>
    </lineage>
</organism>
<evidence type="ECO:0000313" key="4">
    <source>
        <dbReference type="Proteomes" id="UP001158576"/>
    </source>
</evidence>
<dbReference type="InterPro" id="IPR008971">
    <property type="entry name" value="HSP40/DnaJ_pept-bd"/>
</dbReference>
<dbReference type="InterPro" id="IPR051339">
    <property type="entry name" value="DnaJ_subfamily_B"/>
</dbReference>
<dbReference type="PANTHER" id="PTHR24078:SF553">
    <property type="entry name" value="DNAJ HOMOLOG SUBFAMILY B MEMBER 5"/>
    <property type="match status" value="1"/>
</dbReference>
<evidence type="ECO:0000313" key="3">
    <source>
        <dbReference type="EMBL" id="CAG5090398.1"/>
    </source>
</evidence>
<dbReference type="InterPro" id="IPR002939">
    <property type="entry name" value="DnaJ_C"/>
</dbReference>
<gene>
    <name evidence="3" type="ORF">OKIOD_LOCUS4144</name>
</gene>